<organism evidence="3 4">
    <name type="scientific">Paradesertivirga mongoliensis</name>
    <dbReference type="NCBI Taxonomy" id="2100740"/>
    <lineage>
        <taxon>Bacteria</taxon>
        <taxon>Pseudomonadati</taxon>
        <taxon>Bacteroidota</taxon>
        <taxon>Sphingobacteriia</taxon>
        <taxon>Sphingobacteriales</taxon>
        <taxon>Sphingobacteriaceae</taxon>
        <taxon>Paradesertivirga</taxon>
    </lineage>
</organism>
<dbReference type="SUPFAM" id="SSF52172">
    <property type="entry name" value="CheY-like"/>
    <property type="match status" value="1"/>
</dbReference>
<gene>
    <name evidence="3" type="ORF">ACFSJU_02805</name>
</gene>
<dbReference type="RefSeq" id="WP_255899676.1">
    <property type="nucleotide sequence ID" value="NZ_JAFMZO010000001.1"/>
</dbReference>
<dbReference type="Proteomes" id="UP001597387">
    <property type="component" value="Unassembled WGS sequence"/>
</dbReference>
<proteinExistence type="predicted"/>
<evidence type="ECO:0000313" key="4">
    <source>
        <dbReference type="Proteomes" id="UP001597387"/>
    </source>
</evidence>
<name>A0ABW4ZIH3_9SPHI</name>
<reference evidence="4" key="1">
    <citation type="journal article" date="2019" name="Int. J. Syst. Evol. Microbiol.">
        <title>The Global Catalogue of Microorganisms (GCM) 10K type strain sequencing project: providing services to taxonomists for standard genome sequencing and annotation.</title>
        <authorList>
            <consortium name="The Broad Institute Genomics Platform"/>
            <consortium name="The Broad Institute Genome Sequencing Center for Infectious Disease"/>
            <person name="Wu L."/>
            <person name="Ma J."/>
        </authorList>
    </citation>
    <scope>NUCLEOTIDE SEQUENCE [LARGE SCALE GENOMIC DNA]</scope>
    <source>
        <strain evidence="4">KCTC 42217</strain>
    </source>
</reference>
<dbReference type="EMBL" id="JBHUHZ010000001">
    <property type="protein sequence ID" value="MFD2161302.1"/>
    <property type="molecule type" value="Genomic_DNA"/>
</dbReference>
<feature type="domain" description="Response regulatory" evidence="2">
    <location>
        <begin position="1"/>
        <end position="69"/>
    </location>
</feature>
<protein>
    <submittedName>
        <fullName evidence="3">Response regulator</fullName>
    </submittedName>
</protein>
<feature type="modified residue" description="4-aspartylphosphate" evidence="1">
    <location>
        <position position="50"/>
    </location>
</feature>
<dbReference type="PROSITE" id="PS50110">
    <property type="entry name" value="RESPONSE_REGULATORY"/>
    <property type="match status" value="1"/>
</dbReference>
<comment type="caution">
    <text evidence="3">The sequence shown here is derived from an EMBL/GenBank/DDBJ whole genome shotgun (WGS) entry which is preliminary data.</text>
</comment>
<keyword evidence="1" id="KW-0597">Phosphoprotein</keyword>
<accession>A0ABW4ZIH3</accession>
<dbReference type="InterPro" id="IPR011006">
    <property type="entry name" value="CheY-like_superfamily"/>
</dbReference>
<sequence>MILIIDDDIAVRTSLSLLLKQGGFKSVTAENQDEALKHLAEKPIEAVLLDMNFSMDTTGKDWIRDASTD</sequence>
<keyword evidence="4" id="KW-1185">Reference proteome</keyword>
<evidence type="ECO:0000259" key="2">
    <source>
        <dbReference type="PROSITE" id="PS50110"/>
    </source>
</evidence>
<dbReference type="Pfam" id="PF00072">
    <property type="entry name" value="Response_reg"/>
    <property type="match status" value="1"/>
</dbReference>
<dbReference type="Gene3D" id="3.40.50.2300">
    <property type="match status" value="1"/>
</dbReference>
<evidence type="ECO:0000313" key="3">
    <source>
        <dbReference type="EMBL" id="MFD2161302.1"/>
    </source>
</evidence>
<evidence type="ECO:0000256" key="1">
    <source>
        <dbReference type="PROSITE-ProRule" id="PRU00169"/>
    </source>
</evidence>
<dbReference type="InterPro" id="IPR001789">
    <property type="entry name" value="Sig_transdc_resp-reg_receiver"/>
</dbReference>